<evidence type="ECO:0000256" key="5">
    <source>
        <dbReference type="ARBA" id="ARBA00023136"/>
    </source>
</evidence>
<evidence type="ECO:0000256" key="6">
    <source>
        <dbReference type="RuleBase" id="RU363076"/>
    </source>
</evidence>
<dbReference type="InParanoid" id="A0A4R6QP37"/>
<dbReference type="Proteomes" id="UP000295361">
    <property type="component" value="Unassembled WGS sequence"/>
</dbReference>
<dbReference type="EMBL" id="SNXS01000003">
    <property type="protein sequence ID" value="TDP71368.1"/>
    <property type="molecule type" value="Genomic_DNA"/>
</dbReference>
<dbReference type="AlphaFoldDB" id="A0A4R6QP37"/>
<dbReference type="RefSeq" id="WP_133701146.1">
    <property type="nucleotide sequence ID" value="NZ_SNXS01000003.1"/>
</dbReference>
<comment type="caution">
    <text evidence="7">The sequence shown here is derived from an EMBL/GenBank/DDBJ whole genome shotgun (WGS) entry which is preliminary data.</text>
</comment>
<gene>
    <name evidence="7" type="ORF">DES47_103349</name>
</gene>
<dbReference type="InterPro" id="IPR002994">
    <property type="entry name" value="Surf1/Shy1"/>
</dbReference>
<name>A0A4R6QP37_9BURK</name>
<dbReference type="PROSITE" id="PS50895">
    <property type="entry name" value="SURF1"/>
    <property type="match status" value="1"/>
</dbReference>
<keyword evidence="4 6" id="KW-1133">Transmembrane helix</keyword>
<evidence type="ECO:0000256" key="1">
    <source>
        <dbReference type="ARBA" id="ARBA00004370"/>
    </source>
</evidence>
<evidence type="ECO:0000313" key="7">
    <source>
        <dbReference type="EMBL" id="TDP71368.1"/>
    </source>
</evidence>
<organism evidence="7 8">
    <name type="scientific">Roseateles toxinivorans</name>
    <dbReference type="NCBI Taxonomy" id="270368"/>
    <lineage>
        <taxon>Bacteria</taxon>
        <taxon>Pseudomonadati</taxon>
        <taxon>Pseudomonadota</taxon>
        <taxon>Betaproteobacteria</taxon>
        <taxon>Burkholderiales</taxon>
        <taxon>Sphaerotilaceae</taxon>
        <taxon>Roseateles</taxon>
    </lineage>
</organism>
<dbReference type="GO" id="GO:0005886">
    <property type="term" value="C:plasma membrane"/>
    <property type="evidence" value="ECO:0007669"/>
    <property type="project" value="UniProtKB-SubCell"/>
</dbReference>
<evidence type="ECO:0000313" key="8">
    <source>
        <dbReference type="Proteomes" id="UP000295361"/>
    </source>
</evidence>
<keyword evidence="3 6" id="KW-0812">Transmembrane</keyword>
<dbReference type="Pfam" id="PF02104">
    <property type="entry name" value="SURF1"/>
    <property type="match status" value="1"/>
</dbReference>
<evidence type="ECO:0000256" key="3">
    <source>
        <dbReference type="ARBA" id="ARBA00022692"/>
    </source>
</evidence>
<keyword evidence="8" id="KW-1185">Reference proteome</keyword>
<protein>
    <recommendedName>
        <fullName evidence="6">SURF1-like protein</fullName>
    </recommendedName>
</protein>
<accession>A0A4R6QP37</accession>
<evidence type="ECO:0000256" key="2">
    <source>
        <dbReference type="ARBA" id="ARBA00007165"/>
    </source>
</evidence>
<comment type="subcellular location">
    <subcellularLocation>
        <location evidence="6">Cell membrane</location>
        <topology evidence="6">Multi-pass membrane protein</topology>
    </subcellularLocation>
    <subcellularLocation>
        <location evidence="1">Membrane</location>
    </subcellularLocation>
</comment>
<comment type="similarity">
    <text evidence="2 6">Belongs to the SURF1 family.</text>
</comment>
<comment type="caution">
    <text evidence="6">Lacks conserved residue(s) required for the propagation of feature annotation.</text>
</comment>
<feature type="transmembrane region" description="Helical" evidence="6">
    <location>
        <begin position="213"/>
        <end position="233"/>
    </location>
</feature>
<dbReference type="CDD" id="cd06662">
    <property type="entry name" value="SURF1"/>
    <property type="match status" value="1"/>
</dbReference>
<sequence length="246" mass="27320">MSKAPSSRAWVVLLAALLAVALTARLGFWQLDRAAQKQAMQTRLDERAQLPELKPSELALNAAAAPVQYERHVRVRGRWLTDKTVFLDNRPMAGRVGFYVLTPLLLDDGTPLLVLRGWAPRNAAQRAELPALPTPAGLVEVWGKLGPTPSRLYQFGAAESGTIRQNVDLSDFARETGLALRPLVLQQLATPADSSDGLLRQWPAPAVDIHKHYGYAFQWFALSTLLVGLYIWFQIIQPRRKGRIPS</sequence>
<dbReference type="PANTHER" id="PTHR23427">
    <property type="entry name" value="SURFEIT LOCUS PROTEIN"/>
    <property type="match status" value="1"/>
</dbReference>
<evidence type="ECO:0000256" key="4">
    <source>
        <dbReference type="ARBA" id="ARBA00022989"/>
    </source>
</evidence>
<dbReference type="PANTHER" id="PTHR23427:SF2">
    <property type="entry name" value="SURFEIT LOCUS PROTEIN 1"/>
    <property type="match status" value="1"/>
</dbReference>
<proteinExistence type="inferred from homology"/>
<dbReference type="InterPro" id="IPR045214">
    <property type="entry name" value="Surf1/Surf4"/>
</dbReference>
<reference evidence="7 8" key="1">
    <citation type="submission" date="2019-03" db="EMBL/GenBank/DDBJ databases">
        <title>Genomic Encyclopedia of Type Strains, Phase IV (KMG-IV): sequencing the most valuable type-strain genomes for metagenomic binning, comparative biology and taxonomic classification.</title>
        <authorList>
            <person name="Goeker M."/>
        </authorList>
    </citation>
    <scope>NUCLEOTIDE SEQUENCE [LARGE SCALE GENOMIC DNA]</scope>
    <source>
        <strain evidence="7 8">DSM 16998</strain>
    </source>
</reference>
<keyword evidence="5 6" id="KW-0472">Membrane</keyword>
<keyword evidence="6" id="KW-1003">Cell membrane</keyword>
<dbReference type="OrthoDB" id="9789940at2"/>